<dbReference type="Gene3D" id="3.40.630.10">
    <property type="entry name" value="Zn peptidases"/>
    <property type="match status" value="1"/>
</dbReference>
<sequence length="410" mass="43467">MLNRGDRTISRRVVLGGAGGAAAGVLLGPAGIGHAVPRSVDQDLIGLRRDIHRHPELAGQEVRTSALVAQQLRAAGLDVTTGVGGHGVVGVLTGARRGRTVAYRADMDAVSPQEQIEGGTTTAHLCGHDLHTTIGVGIARTLARQRRRLAGRIVFVFQPGEESLAGARAMLGDGVFDEVRPAEIHALHCGPFPVGTFATTAGFGLPGQDRGTVTLTGPDAAAKAAALAGDIAALGTVARPVTSADLEHLVGELERPGTPLSRFVFMQAQPAGTGVRFAYRCWPQDRHAEVRDAIRRLAAWYGADAVTFPAEPFPAMVCPPREGQALHRYLRHTVGDSRTLPTYAAVPFSGEDFALFLNRMPGTYTYLGVRRPRSDIKTGYPHFGAFDPDERAIGIGVRAMAGWLTHRGQG</sequence>
<proteinExistence type="predicted"/>
<dbReference type="Proteomes" id="UP000546162">
    <property type="component" value="Unassembled WGS sequence"/>
</dbReference>
<protein>
    <submittedName>
        <fullName evidence="1">Metal-dependent amidase/aminoacylase/carboxypeptidase family protein</fullName>
    </submittedName>
</protein>
<dbReference type="RefSeq" id="WP_185043426.1">
    <property type="nucleotide sequence ID" value="NZ_JACHNB010000001.1"/>
</dbReference>
<dbReference type="GO" id="GO:0004180">
    <property type="term" value="F:carboxypeptidase activity"/>
    <property type="evidence" value="ECO:0007669"/>
    <property type="project" value="UniProtKB-KW"/>
</dbReference>
<dbReference type="InterPro" id="IPR017439">
    <property type="entry name" value="Amidohydrolase"/>
</dbReference>
<evidence type="ECO:0000313" key="1">
    <source>
        <dbReference type="EMBL" id="MBB4743116.1"/>
    </source>
</evidence>
<keyword evidence="1" id="KW-0645">Protease</keyword>
<keyword evidence="1" id="KW-0378">Hydrolase</keyword>
<dbReference type="PROSITE" id="PS51318">
    <property type="entry name" value="TAT"/>
    <property type="match status" value="1"/>
</dbReference>
<dbReference type="Gene3D" id="3.30.70.360">
    <property type="match status" value="1"/>
</dbReference>
<dbReference type="InterPro" id="IPR006311">
    <property type="entry name" value="TAT_signal"/>
</dbReference>
<dbReference type="Pfam" id="PF01546">
    <property type="entry name" value="Peptidase_M20"/>
    <property type="match status" value="1"/>
</dbReference>
<organism evidence="1 2">
    <name type="scientific">Actinoplanes octamycinicus</name>
    <dbReference type="NCBI Taxonomy" id="135948"/>
    <lineage>
        <taxon>Bacteria</taxon>
        <taxon>Bacillati</taxon>
        <taxon>Actinomycetota</taxon>
        <taxon>Actinomycetes</taxon>
        <taxon>Micromonosporales</taxon>
        <taxon>Micromonosporaceae</taxon>
        <taxon>Actinoplanes</taxon>
    </lineage>
</organism>
<accession>A0A7W7MAP1</accession>
<gene>
    <name evidence="1" type="ORF">BJY16_006575</name>
</gene>
<evidence type="ECO:0000313" key="2">
    <source>
        <dbReference type="Proteomes" id="UP000546162"/>
    </source>
</evidence>
<name>A0A7W7MAP1_9ACTN</name>
<dbReference type="EMBL" id="JACHNB010000001">
    <property type="protein sequence ID" value="MBB4743116.1"/>
    <property type="molecule type" value="Genomic_DNA"/>
</dbReference>
<reference evidence="1 2" key="1">
    <citation type="submission" date="2020-08" db="EMBL/GenBank/DDBJ databases">
        <title>Sequencing the genomes of 1000 actinobacteria strains.</title>
        <authorList>
            <person name="Klenk H.-P."/>
        </authorList>
    </citation>
    <scope>NUCLEOTIDE SEQUENCE [LARGE SCALE GENOMIC DNA]</scope>
    <source>
        <strain evidence="1 2">DSM 45809</strain>
    </source>
</reference>
<comment type="caution">
    <text evidence="1">The sequence shown here is derived from an EMBL/GenBank/DDBJ whole genome shotgun (WGS) entry which is preliminary data.</text>
</comment>
<dbReference type="PANTHER" id="PTHR11014:SF63">
    <property type="entry name" value="METALLOPEPTIDASE, PUTATIVE (AFU_ORTHOLOGUE AFUA_6G09600)-RELATED"/>
    <property type="match status" value="1"/>
</dbReference>
<dbReference type="InterPro" id="IPR002933">
    <property type="entry name" value="Peptidase_M20"/>
</dbReference>
<dbReference type="SUPFAM" id="SSF53187">
    <property type="entry name" value="Zn-dependent exopeptidases"/>
    <property type="match status" value="1"/>
</dbReference>
<dbReference type="PANTHER" id="PTHR11014">
    <property type="entry name" value="PEPTIDASE M20 FAMILY MEMBER"/>
    <property type="match status" value="1"/>
</dbReference>
<keyword evidence="1" id="KW-0121">Carboxypeptidase</keyword>
<keyword evidence="2" id="KW-1185">Reference proteome</keyword>
<dbReference type="AlphaFoldDB" id="A0A7W7MAP1"/>